<dbReference type="STRING" id="45351.A7SXC1"/>
<dbReference type="PhylomeDB" id="A7SXC1"/>
<dbReference type="InParanoid" id="A7SXC1"/>
<dbReference type="PANTHER" id="PTHR13531">
    <property type="entry name" value="GEO07735P1-RELATED-RELATED"/>
    <property type="match status" value="1"/>
</dbReference>
<reference evidence="6 7" key="1">
    <citation type="journal article" date="2007" name="Science">
        <title>Sea anemone genome reveals ancestral eumetazoan gene repertoire and genomic organization.</title>
        <authorList>
            <person name="Putnam N.H."/>
            <person name="Srivastava M."/>
            <person name="Hellsten U."/>
            <person name="Dirks B."/>
            <person name="Chapman J."/>
            <person name="Salamov A."/>
            <person name="Terry A."/>
            <person name="Shapiro H."/>
            <person name="Lindquist E."/>
            <person name="Kapitonov V.V."/>
            <person name="Jurka J."/>
            <person name="Genikhovich G."/>
            <person name="Grigoriev I.V."/>
            <person name="Lucas S.M."/>
            <person name="Steele R.E."/>
            <person name="Finnerty J.R."/>
            <person name="Technau U."/>
            <person name="Martindale M.Q."/>
            <person name="Rokhsar D.S."/>
        </authorList>
    </citation>
    <scope>NUCLEOTIDE SEQUENCE [LARGE SCALE GENOMIC DNA]</scope>
    <source>
        <strain evidence="7">CH2 X CH6</strain>
    </source>
</reference>
<dbReference type="GO" id="GO:0016020">
    <property type="term" value="C:membrane"/>
    <property type="evidence" value="ECO:0007669"/>
    <property type="project" value="UniProtKB-SubCell"/>
</dbReference>
<evidence type="ECO:0000256" key="3">
    <source>
        <dbReference type="ARBA" id="ARBA00022989"/>
    </source>
</evidence>
<accession>A7SXC1</accession>
<dbReference type="AlphaFoldDB" id="A7SXC1"/>
<protein>
    <recommendedName>
        <fullName evidence="8">Transmembrane protein 216</fullName>
    </recommendedName>
</protein>
<dbReference type="HOGENOM" id="CLU_135948_0_0_1"/>
<evidence type="ECO:0000256" key="2">
    <source>
        <dbReference type="ARBA" id="ARBA00022692"/>
    </source>
</evidence>
<organism evidence="6 7">
    <name type="scientific">Nematostella vectensis</name>
    <name type="common">Starlet sea anemone</name>
    <dbReference type="NCBI Taxonomy" id="45351"/>
    <lineage>
        <taxon>Eukaryota</taxon>
        <taxon>Metazoa</taxon>
        <taxon>Cnidaria</taxon>
        <taxon>Anthozoa</taxon>
        <taxon>Hexacorallia</taxon>
        <taxon>Actiniaria</taxon>
        <taxon>Edwardsiidae</taxon>
        <taxon>Nematostella</taxon>
    </lineage>
</organism>
<evidence type="ECO:0008006" key="8">
    <source>
        <dbReference type="Google" id="ProtNLM"/>
    </source>
</evidence>
<proteinExistence type="predicted"/>
<gene>
    <name evidence="6" type="ORF">NEMVEDRAFT_v1g175269</name>
</gene>
<dbReference type="EMBL" id="DS469883">
    <property type="protein sequence ID" value="EDO31652.1"/>
    <property type="molecule type" value="Genomic_DNA"/>
</dbReference>
<evidence type="ECO:0000256" key="5">
    <source>
        <dbReference type="SAM" id="Phobius"/>
    </source>
</evidence>
<dbReference type="Proteomes" id="UP000001593">
    <property type="component" value="Unassembled WGS sequence"/>
</dbReference>
<keyword evidence="2 5" id="KW-0812">Transmembrane</keyword>
<dbReference type="eggNOG" id="KOG4502">
    <property type="taxonomic scope" value="Eukaryota"/>
</dbReference>
<keyword evidence="4 5" id="KW-0472">Membrane</keyword>
<feature type="transmembrane region" description="Helical" evidence="5">
    <location>
        <begin position="20"/>
        <end position="40"/>
    </location>
</feature>
<dbReference type="Pfam" id="PF09799">
    <property type="entry name" value="Transmemb_17"/>
    <property type="match status" value="1"/>
</dbReference>
<dbReference type="GO" id="GO:0035869">
    <property type="term" value="C:ciliary transition zone"/>
    <property type="evidence" value="ECO:0000318"/>
    <property type="project" value="GO_Central"/>
</dbReference>
<dbReference type="InterPro" id="IPR019184">
    <property type="entry name" value="Uncharacterised_TM-17"/>
</dbReference>
<dbReference type="PANTHER" id="PTHR13531:SF0">
    <property type="entry name" value="GEO07735P1-RELATED"/>
    <property type="match status" value="1"/>
</dbReference>
<keyword evidence="7" id="KW-1185">Reference proteome</keyword>
<keyword evidence="3 5" id="KW-1133">Transmembrane helix</keyword>
<sequence>MAAPGRTVIELSSLPLQIFLYLNVWYSMVFCVAEILLYIYKGIVLSSLLPYTSAALTVEILLVIFWAFMEGVRLFFGYKGNLAERSMALIISIVLGIPVLFIELFVLLWQTYVLRIEVILVAISLAFLGIEIILSIAAMLTFKKYQSIQR</sequence>
<evidence type="ECO:0000313" key="6">
    <source>
        <dbReference type="EMBL" id="EDO31652.1"/>
    </source>
</evidence>
<dbReference type="GO" id="GO:1905515">
    <property type="term" value="P:non-motile cilium assembly"/>
    <property type="evidence" value="ECO:0000318"/>
    <property type="project" value="GO_Central"/>
</dbReference>
<evidence type="ECO:0000313" key="7">
    <source>
        <dbReference type="Proteomes" id="UP000001593"/>
    </source>
</evidence>
<feature type="transmembrane region" description="Helical" evidence="5">
    <location>
        <begin position="88"/>
        <end position="112"/>
    </location>
</feature>
<feature type="transmembrane region" description="Helical" evidence="5">
    <location>
        <begin position="52"/>
        <end position="76"/>
    </location>
</feature>
<evidence type="ECO:0000256" key="1">
    <source>
        <dbReference type="ARBA" id="ARBA00004141"/>
    </source>
</evidence>
<feature type="transmembrane region" description="Helical" evidence="5">
    <location>
        <begin position="118"/>
        <end position="142"/>
    </location>
</feature>
<name>A7SXC1_NEMVE</name>
<comment type="subcellular location">
    <subcellularLocation>
        <location evidence="1">Membrane</location>
        <topology evidence="1">Multi-pass membrane protein</topology>
    </subcellularLocation>
</comment>
<evidence type="ECO:0000256" key="4">
    <source>
        <dbReference type="ARBA" id="ARBA00023136"/>
    </source>
</evidence>
<dbReference type="OMA" id="AEILMFV"/>